<feature type="region of interest" description="Disordered" evidence="1">
    <location>
        <begin position="1"/>
        <end position="188"/>
    </location>
</feature>
<dbReference type="Gene3D" id="1.10.10.650">
    <property type="entry name" value="RuvA domain 2-like"/>
    <property type="match status" value="1"/>
</dbReference>
<dbReference type="CDD" id="cd09918">
    <property type="entry name" value="SH2_Nterm_SPT6_like"/>
    <property type="match status" value="1"/>
</dbReference>
<dbReference type="GO" id="GO:0031491">
    <property type="term" value="F:nucleosome binding"/>
    <property type="evidence" value="ECO:0007669"/>
    <property type="project" value="TreeGrafter"/>
</dbReference>
<feature type="compositionally biased region" description="Polar residues" evidence="1">
    <location>
        <begin position="45"/>
        <end position="58"/>
    </location>
</feature>
<feature type="compositionally biased region" description="Acidic residues" evidence="1">
    <location>
        <begin position="801"/>
        <end position="815"/>
    </location>
</feature>
<dbReference type="InterPro" id="IPR035019">
    <property type="entry name" value="Spt6_SH2_N"/>
</dbReference>
<dbReference type="InterPro" id="IPR023319">
    <property type="entry name" value="Tex-like_HTH_dom_sf"/>
</dbReference>
<dbReference type="EMBL" id="CP056066">
    <property type="protein sequence ID" value="UKJ88703.2"/>
    <property type="molecule type" value="Genomic_DNA"/>
</dbReference>
<evidence type="ECO:0000259" key="2">
    <source>
        <dbReference type="Pfam" id="PF14633"/>
    </source>
</evidence>
<feature type="region of interest" description="Disordered" evidence="1">
    <location>
        <begin position="756"/>
        <end position="820"/>
    </location>
</feature>
<feature type="region of interest" description="Disordered" evidence="1">
    <location>
        <begin position="251"/>
        <end position="270"/>
    </location>
</feature>
<dbReference type="GO" id="GO:0008023">
    <property type="term" value="C:transcription elongation factor complex"/>
    <property type="evidence" value="ECO:0007669"/>
    <property type="project" value="TreeGrafter"/>
</dbReference>
<dbReference type="Gene3D" id="1.10.3500.10">
    <property type="entry name" value="Tex N-terminal region-like"/>
    <property type="match status" value="1"/>
</dbReference>
<dbReference type="Proteomes" id="UP000244803">
    <property type="component" value="Chromosome 3"/>
</dbReference>
<dbReference type="GO" id="GO:0140673">
    <property type="term" value="P:transcription elongation-coupled chromatin remodeling"/>
    <property type="evidence" value="ECO:0007669"/>
    <property type="project" value="InterPro"/>
</dbReference>
<feature type="compositionally biased region" description="Basic residues" evidence="1">
    <location>
        <begin position="135"/>
        <end position="144"/>
    </location>
</feature>
<feature type="compositionally biased region" description="Basic and acidic residues" evidence="1">
    <location>
        <begin position="81"/>
        <end position="103"/>
    </location>
</feature>
<dbReference type="GO" id="GO:0042393">
    <property type="term" value="F:histone binding"/>
    <property type="evidence" value="ECO:0007669"/>
    <property type="project" value="TreeGrafter"/>
</dbReference>
<dbReference type="InterPro" id="IPR017072">
    <property type="entry name" value="TF_Spt6"/>
</dbReference>
<dbReference type="Pfam" id="PF14633">
    <property type="entry name" value="SH2_2"/>
    <property type="match status" value="1"/>
</dbReference>
<feature type="domain" description="Spt6 SH2" evidence="2">
    <location>
        <begin position="1824"/>
        <end position="2034"/>
    </location>
</feature>
<dbReference type="GO" id="GO:0034728">
    <property type="term" value="P:nucleosome organization"/>
    <property type="evidence" value="ECO:0007669"/>
    <property type="project" value="TreeGrafter"/>
</dbReference>
<feature type="compositionally biased region" description="Basic and acidic residues" evidence="1">
    <location>
        <begin position="786"/>
        <end position="800"/>
    </location>
</feature>
<dbReference type="OrthoDB" id="343921at2759"/>
<evidence type="ECO:0000256" key="1">
    <source>
        <dbReference type="SAM" id="MobiDB-lite"/>
    </source>
</evidence>
<name>A0A976M5B9_THEOR</name>
<feature type="compositionally biased region" description="Polar residues" evidence="1">
    <location>
        <begin position="19"/>
        <end position="37"/>
    </location>
</feature>
<organism evidence="3 4">
    <name type="scientific">Theileria orientalis</name>
    <dbReference type="NCBI Taxonomy" id="68886"/>
    <lineage>
        <taxon>Eukaryota</taxon>
        <taxon>Sar</taxon>
        <taxon>Alveolata</taxon>
        <taxon>Apicomplexa</taxon>
        <taxon>Aconoidasida</taxon>
        <taxon>Piroplasmida</taxon>
        <taxon>Theileriidae</taxon>
        <taxon>Theileria</taxon>
    </lineage>
</organism>
<feature type="compositionally biased region" description="Acidic residues" evidence="1">
    <location>
        <begin position="256"/>
        <end position="270"/>
    </location>
</feature>
<evidence type="ECO:0000313" key="4">
    <source>
        <dbReference type="Proteomes" id="UP000244803"/>
    </source>
</evidence>
<dbReference type="InterPro" id="IPR035420">
    <property type="entry name" value="Spt6_SH2"/>
</dbReference>
<dbReference type="InterPro" id="IPR036860">
    <property type="entry name" value="SH2_dom_sf"/>
</dbReference>
<protein>
    <submittedName>
        <fullName evidence="3">mRNA transport factor</fullName>
    </submittedName>
</protein>
<feature type="compositionally biased region" description="Basic and acidic residues" evidence="1">
    <location>
        <begin position="118"/>
        <end position="134"/>
    </location>
</feature>
<dbReference type="Gene3D" id="1.10.150.850">
    <property type="entry name" value="Spt6, helix-hairpin-helix domain"/>
    <property type="match status" value="1"/>
</dbReference>
<gene>
    <name evidence="3" type="ORF">MACJ_001947</name>
</gene>
<feature type="compositionally biased region" description="Polar residues" evidence="1">
    <location>
        <begin position="108"/>
        <end position="117"/>
    </location>
</feature>
<dbReference type="PANTHER" id="PTHR10145">
    <property type="entry name" value="TRANSCRIPTION ELONGATION FACTOR SPT6"/>
    <property type="match status" value="1"/>
</dbReference>
<evidence type="ECO:0000313" key="3">
    <source>
        <dbReference type="EMBL" id="UKJ88703.2"/>
    </source>
</evidence>
<reference evidence="3" key="1">
    <citation type="submission" date="2022-07" db="EMBL/GenBank/DDBJ databases">
        <title>Evaluation of T. orientalis genome assembly methods using nanopore sequencing and analysis of variation between genomes.</title>
        <authorList>
            <person name="Yam J."/>
            <person name="Micallef M.L."/>
            <person name="Liu M."/>
            <person name="Djordjevic S.P."/>
            <person name="Bogema D.R."/>
            <person name="Jenkins C."/>
        </authorList>
    </citation>
    <scope>NUCLEOTIDE SEQUENCE</scope>
    <source>
        <strain evidence="3">Fish Creek</strain>
    </source>
</reference>
<dbReference type="Gene3D" id="3.30.505.10">
    <property type="entry name" value="SH2 domain"/>
    <property type="match status" value="1"/>
</dbReference>
<accession>A0A976M5B9</accession>
<feature type="compositionally biased region" description="Acidic residues" evidence="1">
    <location>
        <begin position="157"/>
        <end position="180"/>
    </location>
</feature>
<sequence length="2062" mass="240574">MDNYDETPPSLNKTDESVNDSFNQDDSSLQNDFSQDLSEYRSDMNLENVNESHISVSYDTDDPITHNHNQSDEVIQSLNKSEPHKDDSNTKSDTHDTYLEHSVVESIKTYTTDNSKPGSKERTPKRTEKLNLERKNKKTKKQKIMKSDVKDNYLDTMAEESEASSVDDDEDEEEEEDDILGTEIPDELKDFITDEVVEDFEEEATDVEYEPDKLDEEDLALIEENIGARLDDDEDDETSFKRLRRLKKGTKKVEEPEPEIEPEDSWDEEDQMTRAAELSDAWGLVAECFGRVDLVIQILKNERVPLQNMLANQLDQDSDYDPKDDPDYDNDQELVEHFEKTNLSRRDSLTQENNTEVTLEEYVDPDELAKEYLTKEDEEIRMVDEPERLYLRYKNRQRKLDEREIQNEAQWMTRRLINEFNIDLSKEYLNKSYEQTFEGTYTNKHTSVASDVSEKCEMLISWFLNEHWEVPFILYHKRHLVCPPLTDTIVWRVFQLDLEWARLNILSKQVQKTIEKIGHEFLPSDILYFSTNFDYIEHLNDVNVHLTYHYPSVHLDAPEPVKSKPLEDADEMLSVKEDDVEVDPDDPFGEYEMMDNPVHASSVPSSPEAAQNILDYNDDNEFDLEVGPIDVSSDDQIYEDSIVDELVDESNMKIDSSVLSKETEAEIKPKIKLDENNYREGLDVSDLKNYEKSVNFVKKADNITSNVATHFEKTENKPLLRTEHSEDQVEDLQDEFLEDYEHDEDDDNDKEIDSEFAFETTKDEIKIPERSKIETDPLFEYGDGDESGRVKEDEVDRDVDMDSDDQDDEGFDESIEEKTSHDHYNDLSQEIYHEYAQGSISKVLEKPKTQPAPYARLVSKKNPALYLIEKFERIGMSRICSNYVPSANEFAKLLEKTLVSNATMEFKVDVSGHINTTNTINKFHMYDSSLEGLNGLGVTNVYEITASSRMNPIETDLDLIQGNEEYQIDEFFGHYASGPYSSGKTVFNALLDYYSKKYCSHISVRRILREYYRNYCTLTCVTTPKGEERVEVSDSTWIVKRMCGMPLNRFLRNSQLYYDYPHNFTDRRDRFNYLNDRLRELKMVELYLLILKMENEGQVILTVHPLTKSEEPYWKTDQYNKRFQQFYTVYKDLSNFVTTNNNTAGYSNQYNTSDQLRQMEAEKNLIEKETIILNDLYNRDLMFLSNIQAELIKLFPKRKVTKNSIWKYFCTLLLERMINRELIPLFRKEVRELLYKLSTNSVLYNCQQYLRYRLEVAVAKETVMSVLNDNDGLNVYVTVLDDRSNVLYMNIHKNLLNPSASDGFITNLISSGQMGRNAWDNWAEQLSTMLEKFHVRTILIGLVDMNSLTLYYKVEDILTRMNSKVKVRKVDTHLSRLVASKYLRTRYHENAVTLNCSSSEDHNYFLIMAVSVCRFYLNTLLEITNLWADSGDNYLLMARLHPLQDMVPKDRLEQALIQVMVTHVNAAGVDLEMLINANHNKRLTTLVVNAFKGSVGSSKENTESLELYLNMKTNVVNYLSFICGLGIRKAQFFIDKLRTFAPSSRSSLTQLFGPLVFLNMASFVKFGKNASTDSLDATRIHPIESGFIAEKLCNGSLDEKLSGEEAVQEIMTNPSKLDDLDLEAYSVLLNEKQDMPRMYPYLTFIKQELQSPYHTNCTSQKLLTKPEKKDKSQKRSDAELTNVEVFYSVLNLDKNTFKVGSNVMCKFEALHARTAKVVLLPLSLRGYVTDFQQFRSDVQKLAKDNPKYNNLTGEIFEGRVTRIDYEPIMDGSNYNYKVEVSLTNYQKRHVLNTFLNELVNERLEEYMSPLLKYDINRSNLPVATQKKKIQYRRNIRHPAYKMWPLHKVITYLKQPEVPVGECCICPMSEWDRLNLVIKTCNYPFNFASFVIYEKNQRVPGELGKELLLQNEKYNNIDQIIAQFCETLKLNLDEFYTHPKFRHNCDLTKVERDLIQESALKPDNINWAIIPPNPKRTQGVNHPLRFILVVIPPGFSVISQEAKSLQDPIYVTHKSFKLWTHEEKTLRDLISWWKEYGYWHRNMERTKYMQQKQSQSHNQFNPF</sequence>
<feature type="compositionally biased region" description="Basic and acidic residues" evidence="1">
    <location>
        <begin position="760"/>
        <end position="775"/>
    </location>
</feature>
<dbReference type="PANTHER" id="PTHR10145:SF6">
    <property type="entry name" value="TRANSCRIPTION ELONGATION FACTOR SPT6"/>
    <property type="match status" value="1"/>
</dbReference>
<dbReference type="InterPro" id="IPR023323">
    <property type="entry name" value="Tex-like_dom_sf"/>
</dbReference>
<proteinExistence type="predicted"/>